<feature type="compositionally biased region" description="Basic and acidic residues" evidence="8">
    <location>
        <begin position="22"/>
        <end position="31"/>
    </location>
</feature>
<proteinExistence type="inferred from homology"/>
<evidence type="ECO:0000256" key="2">
    <source>
        <dbReference type="ARBA" id="ARBA00008472"/>
    </source>
</evidence>
<keyword evidence="4 7" id="KW-0812">Transmembrane</keyword>
<comment type="function">
    <text evidence="7">NDH-1 shuttles electrons from NADH, via FMN and iron-sulfur (Fe-S) centers, to quinones in the respiratory chain.</text>
</comment>
<evidence type="ECO:0000256" key="6">
    <source>
        <dbReference type="ARBA" id="ARBA00023136"/>
    </source>
</evidence>
<dbReference type="STRING" id="910347.SAMN05421773_101632"/>
<feature type="region of interest" description="Disordered" evidence="8">
    <location>
        <begin position="1"/>
        <end position="61"/>
    </location>
</feature>
<keyword evidence="10" id="KW-0830">Ubiquinone</keyword>
<evidence type="ECO:0000256" key="4">
    <source>
        <dbReference type="ARBA" id="ARBA00022692"/>
    </source>
</evidence>
<dbReference type="Proteomes" id="UP000199207">
    <property type="component" value="Unassembled WGS sequence"/>
</dbReference>
<comment type="subcellular location">
    <subcellularLocation>
        <location evidence="7">Cell membrane</location>
        <topology evidence="7">Multi-pass membrane protein</topology>
    </subcellularLocation>
    <subcellularLocation>
        <location evidence="1">Membrane</location>
    </subcellularLocation>
</comment>
<feature type="transmembrane region" description="Helical" evidence="9">
    <location>
        <begin position="67"/>
        <end position="89"/>
    </location>
</feature>
<sequence>MPTGPDVRVPSDIRAPAVISRRHPEVGERLPRVRGQPVSEEDYANEQHSATPARAAPGERRPPVNGFAPAAPLLLGGVLAAVAALYLAARLLRVTGEHLVTQPFGSGLEPNEHAMSRFHPRWYPVTLLFLAFDMEMVFMYPWTQVVSAMGPGAVIEMFVFLGVLLAGVVYAWREGALRWT</sequence>
<feature type="transmembrane region" description="Helical" evidence="9">
    <location>
        <begin position="122"/>
        <end position="142"/>
    </location>
</feature>
<dbReference type="PANTHER" id="PTHR11058">
    <property type="entry name" value="NADH-UBIQUINONE OXIDOREDUCTASE CHAIN 3"/>
    <property type="match status" value="1"/>
</dbReference>
<dbReference type="EMBL" id="FOLM01000001">
    <property type="protein sequence ID" value="SFB95260.1"/>
    <property type="molecule type" value="Genomic_DNA"/>
</dbReference>
<feature type="transmembrane region" description="Helical" evidence="9">
    <location>
        <begin position="148"/>
        <end position="172"/>
    </location>
</feature>
<keyword evidence="5 9" id="KW-1133">Transmembrane helix</keyword>
<evidence type="ECO:0000313" key="11">
    <source>
        <dbReference type="Proteomes" id="UP000199207"/>
    </source>
</evidence>
<name>A0A1I1FDV9_9ACTN</name>
<dbReference type="GO" id="GO:0008137">
    <property type="term" value="F:NADH dehydrogenase (ubiquinone) activity"/>
    <property type="evidence" value="ECO:0007669"/>
    <property type="project" value="InterPro"/>
</dbReference>
<dbReference type="GO" id="GO:0048038">
    <property type="term" value="F:quinone binding"/>
    <property type="evidence" value="ECO:0007669"/>
    <property type="project" value="UniProtKB-KW"/>
</dbReference>
<dbReference type="PANTHER" id="PTHR11058:SF9">
    <property type="entry name" value="NADH-UBIQUINONE OXIDOREDUCTASE CHAIN 3"/>
    <property type="match status" value="1"/>
</dbReference>
<dbReference type="InterPro" id="IPR000440">
    <property type="entry name" value="NADH_UbQ/plastoQ_OxRdtase_su3"/>
</dbReference>
<keyword evidence="6 9" id="KW-0472">Membrane</keyword>
<dbReference type="GO" id="GO:0005886">
    <property type="term" value="C:plasma membrane"/>
    <property type="evidence" value="ECO:0007669"/>
    <property type="project" value="UniProtKB-SubCell"/>
</dbReference>
<dbReference type="InterPro" id="IPR038430">
    <property type="entry name" value="NDAH_ubi_oxred_su3_sf"/>
</dbReference>
<dbReference type="AlphaFoldDB" id="A0A1I1FDV9"/>
<evidence type="ECO:0000256" key="8">
    <source>
        <dbReference type="SAM" id="MobiDB-lite"/>
    </source>
</evidence>
<comment type="similarity">
    <text evidence="2 7">Belongs to the complex I subunit 3 family.</text>
</comment>
<keyword evidence="3" id="KW-0813">Transport</keyword>
<gene>
    <name evidence="10" type="ORF">SAMN05421773_101632</name>
</gene>
<dbReference type="Pfam" id="PF00507">
    <property type="entry name" value="Oxidored_q4"/>
    <property type="match status" value="1"/>
</dbReference>
<dbReference type="Gene3D" id="1.20.58.1610">
    <property type="entry name" value="NADH:ubiquinone/plastoquinone oxidoreductase, chain 3"/>
    <property type="match status" value="1"/>
</dbReference>
<dbReference type="GO" id="GO:0030964">
    <property type="term" value="C:NADH dehydrogenase complex"/>
    <property type="evidence" value="ECO:0007669"/>
    <property type="project" value="TreeGrafter"/>
</dbReference>
<accession>A0A1I1FDV9</accession>
<evidence type="ECO:0000313" key="10">
    <source>
        <dbReference type="EMBL" id="SFB95260.1"/>
    </source>
</evidence>
<keyword evidence="7" id="KW-0874">Quinone</keyword>
<keyword evidence="7" id="KW-0520">NAD</keyword>
<evidence type="ECO:0000256" key="7">
    <source>
        <dbReference type="RuleBase" id="RU003639"/>
    </source>
</evidence>
<evidence type="ECO:0000256" key="1">
    <source>
        <dbReference type="ARBA" id="ARBA00004370"/>
    </source>
</evidence>
<keyword evidence="11" id="KW-1185">Reference proteome</keyword>
<evidence type="ECO:0000256" key="9">
    <source>
        <dbReference type="SAM" id="Phobius"/>
    </source>
</evidence>
<evidence type="ECO:0000256" key="5">
    <source>
        <dbReference type="ARBA" id="ARBA00022989"/>
    </source>
</evidence>
<comment type="catalytic activity">
    <reaction evidence="7">
        <text>a quinone + NADH + 5 H(+)(in) = a quinol + NAD(+) + 4 H(+)(out)</text>
        <dbReference type="Rhea" id="RHEA:57888"/>
        <dbReference type="ChEBI" id="CHEBI:15378"/>
        <dbReference type="ChEBI" id="CHEBI:24646"/>
        <dbReference type="ChEBI" id="CHEBI:57540"/>
        <dbReference type="ChEBI" id="CHEBI:57945"/>
        <dbReference type="ChEBI" id="CHEBI:132124"/>
    </reaction>
</comment>
<protein>
    <recommendedName>
        <fullName evidence="7">NADH-quinone oxidoreductase subunit</fullName>
        <ecNumber evidence="7">7.1.1.-</ecNumber>
    </recommendedName>
</protein>
<organism evidence="10 11">
    <name type="scientific">Streptomyces aidingensis</name>
    <dbReference type="NCBI Taxonomy" id="910347"/>
    <lineage>
        <taxon>Bacteria</taxon>
        <taxon>Bacillati</taxon>
        <taxon>Actinomycetota</taxon>
        <taxon>Actinomycetes</taxon>
        <taxon>Kitasatosporales</taxon>
        <taxon>Streptomycetaceae</taxon>
        <taxon>Streptomyces</taxon>
    </lineage>
</organism>
<dbReference type="OrthoDB" id="3747048at2"/>
<dbReference type="EC" id="7.1.1.-" evidence="7"/>
<evidence type="ECO:0000256" key="3">
    <source>
        <dbReference type="ARBA" id="ARBA00022448"/>
    </source>
</evidence>
<reference evidence="10 11" key="1">
    <citation type="submission" date="2016-10" db="EMBL/GenBank/DDBJ databases">
        <authorList>
            <person name="de Groot N.N."/>
        </authorList>
    </citation>
    <scope>NUCLEOTIDE SEQUENCE [LARGE SCALE GENOMIC DNA]</scope>
    <source>
        <strain evidence="10 11">CGMCC 4.5739</strain>
    </source>
</reference>